<accession>A0AAJ8E376</accession>
<protein>
    <submittedName>
        <fullName evidence="3">Uncharacterized protein</fullName>
    </submittedName>
</protein>
<feature type="region of interest" description="Disordered" evidence="1">
    <location>
        <begin position="239"/>
        <end position="320"/>
    </location>
</feature>
<feature type="transmembrane region" description="Helical" evidence="2">
    <location>
        <begin position="21"/>
        <end position="43"/>
    </location>
</feature>
<keyword evidence="2" id="KW-0812">Transmembrane</keyword>
<gene>
    <name evidence="3" type="ORF">An18g02070</name>
</gene>
<evidence type="ECO:0000313" key="3">
    <source>
        <dbReference type="RefSeq" id="XP_059605016.1"/>
    </source>
</evidence>
<dbReference type="GeneID" id="84593657"/>
<dbReference type="AlphaFoldDB" id="A0AAJ8E376"/>
<organism evidence="3">
    <name type="scientific">Aspergillus niger</name>
    <dbReference type="NCBI Taxonomy" id="5061"/>
    <lineage>
        <taxon>Eukaryota</taxon>
        <taxon>Fungi</taxon>
        <taxon>Dikarya</taxon>
        <taxon>Ascomycota</taxon>
        <taxon>Pezizomycotina</taxon>
        <taxon>Eurotiomycetes</taxon>
        <taxon>Eurotiomycetidae</taxon>
        <taxon>Eurotiales</taxon>
        <taxon>Aspergillaceae</taxon>
        <taxon>Aspergillus</taxon>
        <taxon>Aspergillus subgen. Circumdati</taxon>
    </lineage>
</organism>
<reference evidence="3" key="2">
    <citation type="submission" date="2025-08" db="UniProtKB">
        <authorList>
            <consortium name="RefSeq"/>
        </authorList>
    </citation>
    <scope>IDENTIFICATION</scope>
</reference>
<proteinExistence type="predicted"/>
<feature type="compositionally biased region" description="Polar residues" evidence="1">
    <location>
        <begin position="263"/>
        <end position="273"/>
    </location>
</feature>
<feature type="compositionally biased region" description="Basic and acidic residues" evidence="1">
    <location>
        <begin position="288"/>
        <end position="301"/>
    </location>
</feature>
<keyword evidence="2" id="KW-1133">Transmembrane helix</keyword>
<dbReference type="KEGG" id="ang:An18g02070"/>
<keyword evidence="2" id="KW-0472">Membrane</keyword>
<reference evidence="3" key="1">
    <citation type="submission" date="2025-02" db="EMBL/GenBank/DDBJ databases">
        <authorList>
            <consortium name="NCBI Genome Project"/>
        </authorList>
    </citation>
    <scope>NUCLEOTIDE SEQUENCE</scope>
</reference>
<dbReference type="RefSeq" id="XP_059605016.1">
    <property type="nucleotide sequence ID" value="XM_059745629.1"/>
</dbReference>
<name>A0AAJ8E376_ASPNG</name>
<dbReference type="VEuPathDB" id="FungiDB:An18g02070"/>
<evidence type="ECO:0000256" key="2">
    <source>
        <dbReference type="SAM" id="Phobius"/>
    </source>
</evidence>
<sequence length="320" mass="35816">MMPRKGTWGRTGKAKAERPTLAVSGGFVLQAFWPATLLPLFSLSLDLLQVLSRPEIISINLDHRGTDKYERYCAASLRPYDRDDQFPSAFFLCLSGFATEFSIRQPDPLLTEDLPGDFLCYTVLDFPSGIFPWSTKLHIYSNSTVSLFGQCPQGRAHNPSSRTVPIYQNKRSPALFLGLGHEFTPPSCRWWYDYNAKSPRYTGRHDPLGAIIPGGRRMSLVDTPARVLRLINQSFHHCPGKSGKQSTIKASPYPSITKRTDSPSHSMIRNTGTSRREPLRTRYPALTAHEEANAGPDESRTIMELPDTPTCIERAEDAAN</sequence>
<evidence type="ECO:0000256" key="1">
    <source>
        <dbReference type="SAM" id="MobiDB-lite"/>
    </source>
</evidence>